<protein>
    <submittedName>
        <fullName evidence="4">ShKT domain-containing protein</fullName>
    </submittedName>
</protein>
<dbReference type="SMART" id="SM00254">
    <property type="entry name" value="ShKT"/>
    <property type="match status" value="1"/>
</dbReference>
<feature type="domain" description="ShKT" evidence="2">
    <location>
        <begin position="60"/>
        <end position="96"/>
    </location>
</feature>
<feature type="signal peptide" evidence="1">
    <location>
        <begin position="1"/>
        <end position="23"/>
    </location>
</feature>
<proteinExistence type="predicted"/>
<sequence length="140" mass="14935">MIKHFILVLIIVYVSIIFDLVSSQCGCNCLQFNSCSCCQTTYTNFTYNTLNSTAKVCSSTCADTMSNCYLNINYCNNTYYQAALNATCACTCGFCNSTNTNTTTSICIGIASGTSIGPCVNNNCGVGAYCNTTSLTCICP</sequence>
<evidence type="ECO:0000313" key="4">
    <source>
        <dbReference type="WBParaSite" id="ACRNAN_scaffold7048.g19776.t1"/>
    </source>
</evidence>
<organism evidence="3 4">
    <name type="scientific">Acrobeloides nanus</name>
    <dbReference type="NCBI Taxonomy" id="290746"/>
    <lineage>
        <taxon>Eukaryota</taxon>
        <taxon>Metazoa</taxon>
        <taxon>Ecdysozoa</taxon>
        <taxon>Nematoda</taxon>
        <taxon>Chromadorea</taxon>
        <taxon>Rhabditida</taxon>
        <taxon>Tylenchina</taxon>
        <taxon>Cephalobomorpha</taxon>
        <taxon>Cephaloboidea</taxon>
        <taxon>Cephalobidae</taxon>
        <taxon>Acrobeloides</taxon>
    </lineage>
</organism>
<dbReference type="InterPro" id="IPR003582">
    <property type="entry name" value="ShKT_dom"/>
</dbReference>
<dbReference type="AlphaFoldDB" id="A0A914EBD9"/>
<dbReference type="Proteomes" id="UP000887540">
    <property type="component" value="Unplaced"/>
</dbReference>
<evidence type="ECO:0000259" key="2">
    <source>
        <dbReference type="SMART" id="SM00254"/>
    </source>
</evidence>
<name>A0A914EBD9_9BILA</name>
<evidence type="ECO:0000313" key="3">
    <source>
        <dbReference type="Proteomes" id="UP000887540"/>
    </source>
</evidence>
<feature type="chain" id="PRO_5037065464" evidence="1">
    <location>
        <begin position="24"/>
        <end position="140"/>
    </location>
</feature>
<accession>A0A914EBD9</accession>
<keyword evidence="3" id="KW-1185">Reference proteome</keyword>
<reference evidence="4" key="1">
    <citation type="submission" date="2022-11" db="UniProtKB">
        <authorList>
            <consortium name="WormBaseParasite"/>
        </authorList>
    </citation>
    <scope>IDENTIFICATION</scope>
</reference>
<keyword evidence="1" id="KW-0732">Signal</keyword>
<evidence type="ECO:0000256" key="1">
    <source>
        <dbReference type="SAM" id="SignalP"/>
    </source>
</evidence>
<dbReference type="WBParaSite" id="ACRNAN_scaffold7048.g19776.t1">
    <property type="protein sequence ID" value="ACRNAN_scaffold7048.g19776.t1"/>
    <property type="gene ID" value="ACRNAN_scaffold7048.g19776"/>
</dbReference>